<evidence type="ECO:0000256" key="2">
    <source>
        <dbReference type="ARBA" id="ARBA00022553"/>
    </source>
</evidence>
<feature type="region of interest" description="Disordered" evidence="6">
    <location>
        <begin position="750"/>
        <end position="769"/>
    </location>
</feature>
<evidence type="ECO:0000256" key="3">
    <source>
        <dbReference type="ARBA" id="ARBA00022670"/>
    </source>
</evidence>
<dbReference type="Pfam" id="PF02902">
    <property type="entry name" value="Peptidase_C48"/>
    <property type="match status" value="1"/>
</dbReference>
<dbReference type="InterPro" id="IPR003653">
    <property type="entry name" value="Peptidase_C48_C"/>
</dbReference>
<feature type="compositionally biased region" description="Basic and acidic residues" evidence="6">
    <location>
        <begin position="486"/>
        <end position="498"/>
    </location>
</feature>
<feature type="compositionally biased region" description="Basic and acidic residues" evidence="6">
    <location>
        <begin position="22"/>
        <end position="36"/>
    </location>
</feature>
<dbReference type="InterPro" id="IPR038765">
    <property type="entry name" value="Papain-like_cys_pep_sf"/>
</dbReference>
<feature type="compositionally biased region" description="Acidic residues" evidence="6">
    <location>
        <begin position="10"/>
        <end position="21"/>
    </location>
</feature>
<evidence type="ECO:0000313" key="8">
    <source>
        <dbReference type="EMBL" id="KAL0640003.1"/>
    </source>
</evidence>
<feature type="region of interest" description="Disordered" evidence="6">
    <location>
        <begin position="591"/>
        <end position="612"/>
    </location>
</feature>
<feature type="region of interest" description="Disordered" evidence="6">
    <location>
        <begin position="1"/>
        <end position="79"/>
    </location>
</feature>
<dbReference type="Proteomes" id="UP001447188">
    <property type="component" value="Unassembled WGS sequence"/>
</dbReference>
<dbReference type="EMBL" id="JBBBZM010000006">
    <property type="protein sequence ID" value="KAL0640003.1"/>
    <property type="molecule type" value="Genomic_DNA"/>
</dbReference>
<proteinExistence type="inferred from homology"/>
<dbReference type="PROSITE" id="PS50600">
    <property type="entry name" value="ULP_PROTEASE"/>
    <property type="match status" value="1"/>
</dbReference>
<organism evidence="8 9">
    <name type="scientific">Discina gigas</name>
    <dbReference type="NCBI Taxonomy" id="1032678"/>
    <lineage>
        <taxon>Eukaryota</taxon>
        <taxon>Fungi</taxon>
        <taxon>Dikarya</taxon>
        <taxon>Ascomycota</taxon>
        <taxon>Pezizomycotina</taxon>
        <taxon>Pezizomycetes</taxon>
        <taxon>Pezizales</taxon>
        <taxon>Discinaceae</taxon>
        <taxon>Discina</taxon>
    </lineage>
</organism>
<feature type="region of interest" description="Disordered" evidence="6">
    <location>
        <begin position="558"/>
        <end position="578"/>
    </location>
</feature>
<dbReference type="PANTHER" id="PTHR46896:SF3">
    <property type="entry name" value="FI06413P-RELATED"/>
    <property type="match status" value="1"/>
</dbReference>
<feature type="compositionally biased region" description="Polar residues" evidence="6">
    <location>
        <begin position="95"/>
        <end position="118"/>
    </location>
</feature>
<feature type="region of interest" description="Disordered" evidence="6">
    <location>
        <begin position="95"/>
        <end position="143"/>
    </location>
</feature>
<dbReference type="Gene3D" id="3.40.395.10">
    <property type="entry name" value="Adenoviral Proteinase, Chain A"/>
    <property type="match status" value="1"/>
</dbReference>
<keyword evidence="9" id="KW-1185">Reference proteome</keyword>
<protein>
    <recommendedName>
        <fullName evidence="7">Ubiquitin-like protease family profile domain-containing protein</fullName>
    </recommendedName>
</protein>
<dbReference type="InterPro" id="IPR051947">
    <property type="entry name" value="Sentrin-specific_protease"/>
</dbReference>
<feature type="compositionally biased region" description="Polar residues" evidence="6">
    <location>
        <begin position="130"/>
        <end position="143"/>
    </location>
</feature>
<accession>A0ABR3GVM7</accession>
<evidence type="ECO:0000313" key="9">
    <source>
        <dbReference type="Proteomes" id="UP001447188"/>
    </source>
</evidence>
<evidence type="ECO:0000256" key="6">
    <source>
        <dbReference type="SAM" id="MobiDB-lite"/>
    </source>
</evidence>
<comment type="similarity">
    <text evidence="1">Belongs to the peptidase C48 family.</text>
</comment>
<evidence type="ECO:0000256" key="5">
    <source>
        <dbReference type="ARBA" id="ARBA00022801"/>
    </source>
</evidence>
<feature type="compositionally biased region" description="Basic and acidic residues" evidence="6">
    <location>
        <begin position="593"/>
        <end position="607"/>
    </location>
</feature>
<keyword evidence="2" id="KW-0597">Phosphoprotein</keyword>
<feature type="domain" description="Ubiquitin-like protease family profile" evidence="7">
    <location>
        <begin position="375"/>
        <end position="689"/>
    </location>
</feature>
<dbReference type="PANTHER" id="PTHR46896">
    <property type="entry name" value="SENTRIN-SPECIFIC PROTEASE"/>
    <property type="match status" value="1"/>
</dbReference>
<feature type="compositionally biased region" description="Polar residues" evidence="6">
    <location>
        <begin position="38"/>
        <end position="65"/>
    </location>
</feature>
<keyword evidence="5" id="KW-0378">Hydrolase</keyword>
<name>A0ABR3GVM7_9PEZI</name>
<keyword evidence="3" id="KW-0645">Protease</keyword>
<dbReference type="SUPFAM" id="SSF54001">
    <property type="entry name" value="Cysteine proteinases"/>
    <property type="match status" value="1"/>
</dbReference>
<keyword evidence="4" id="KW-0833">Ubl conjugation pathway</keyword>
<comment type="caution">
    <text evidence="8">The sequence shown here is derived from an EMBL/GenBank/DDBJ whole genome shotgun (WGS) entry which is preliminary data.</text>
</comment>
<evidence type="ECO:0000256" key="1">
    <source>
        <dbReference type="ARBA" id="ARBA00005234"/>
    </source>
</evidence>
<sequence>MSGIAMPSVDTDDDEFMELDDPYDRKAAQRQEERKPKVTTSHSMRSSGYPQGGNLSKSRQTNPGPAQQKGRKNGSRGIGRADYDFVNEVNAIQTEPRPTQSTHAGTLQNNNSAKWTSSGDGGSARWTGGKRQTTVSQQQRQKSGSSTTKFNILCFQCGTESCNVEGGIQSLFVEIVPGRSISVLYGEKQKEKRIWEMGIDSIVTVNANPERRLFAIQSANRPSGGEADRAAVFTLKHDEDVDQFKAKIGEFTGCIPKEVEVKFFDKLANSLRVWKSRGDAESHRLAPGEPMATRQRQRKPQKLAVEINTRRSTRNKTGKVEAIEILPLKRSQGTPTDEFEDFPRETASSKIPKLELPKPRWETSLVYPPTGPKREVIDYDDLSRLNSDQFLNDNIVNFYLRYIEVQLQKRNPGLAKETYFLNTFFYERLTKRDDKGKRREIDSVLKWTAKVDIFKTSYIVVPINESSHWYLAVICNLCHLERKMKDKVPDSPESKPIDLESNGTSTETREDDQDIILRNASDVEVIVELSIPRDGEEQDFEVIGKRDSLEHIFIDEEQPKESENFESNGGRNVDELDRREIIEFNDSPSQRLRLKDKGKPKAKEKSTPNKRNYIAPDTPAIIILDSMGYGTSTHSSTIKNLRDYLAAEARSKRNLAITKDDIKATYAKVPNQNNWYDCGLYLLHYVERFLDRPKEFAAMFLAKEVNMRDQELWRKEEIKGMREKLFHLFVKLHEEQEALEMEQKAFKKRDGVNASDVKGQKGGNRKGPAKCVVAADAEGSAKDKDMRKVWIGPGPAGASLGQLEHQLGALVNGGDWYRKENTPTKHTIGEFGMQSINLEEGEMQVSNSSTLQPKEVTLSVRNN</sequence>
<gene>
    <name evidence="8" type="ORF">Q9L58_000831</name>
</gene>
<evidence type="ECO:0000256" key="4">
    <source>
        <dbReference type="ARBA" id="ARBA00022786"/>
    </source>
</evidence>
<feature type="region of interest" description="Disordered" evidence="6">
    <location>
        <begin position="486"/>
        <end position="510"/>
    </location>
</feature>
<feature type="region of interest" description="Disordered" evidence="6">
    <location>
        <begin position="279"/>
        <end position="300"/>
    </location>
</feature>
<reference evidence="8 9" key="1">
    <citation type="submission" date="2024-02" db="EMBL/GenBank/DDBJ databases">
        <title>Discinaceae phylogenomics.</title>
        <authorList>
            <person name="Dirks A.C."/>
            <person name="James T.Y."/>
        </authorList>
    </citation>
    <scope>NUCLEOTIDE SEQUENCE [LARGE SCALE GENOMIC DNA]</scope>
    <source>
        <strain evidence="8 9">ACD0624</strain>
    </source>
</reference>
<evidence type="ECO:0000259" key="7">
    <source>
        <dbReference type="PROSITE" id="PS50600"/>
    </source>
</evidence>